<dbReference type="InterPro" id="IPR000794">
    <property type="entry name" value="Beta-ketoacyl_synthase"/>
</dbReference>
<accession>A0A8J4ENW3</accession>
<dbReference type="PANTHER" id="PTHR11712">
    <property type="entry name" value="POLYKETIDE SYNTHASE-RELATED"/>
    <property type="match status" value="1"/>
</dbReference>
<evidence type="ECO:0000256" key="1">
    <source>
        <dbReference type="ARBA" id="ARBA00022679"/>
    </source>
</evidence>
<name>A0A8J4ENW3_9ACTN</name>
<dbReference type="AlphaFoldDB" id="A0A8J4ENW3"/>
<dbReference type="InterPro" id="IPR016039">
    <property type="entry name" value="Thiolase-like"/>
</dbReference>
<dbReference type="PANTHER" id="PTHR11712:SF336">
    <property type="entry name" value="3-OXOACYL-[ACYL-CARRIER-PROTEIN] SYNTHASE, MITOCHONDRIAL"/>
    <property type="match status" value="1"/>
</dbReference>
<evidence type="ECO:0000313" key="4">
    <source>
        <dbReference type="Proteomes" id="UP000614996"/>
    </source>
</evidence>
<keyword evidence="4" id="KW-1185">Reference proteome</keyword>
<feature type="domain" description="Beta-ketoacyl synthase-like N-terminal" evidence="2">
    <location>
        <begin position="62"/>
        <end position="193"/>
    </location>
</feature>
<comment type="caution">
    <text evidence="3">The sequence shown here is derived from an EMBL/GenBank/DDBJ whole genome shotgun (WGS) entry which is preliminary data.</text>
</comment>
<dbReference type="SUPFAM" id="SSF53901">
    <property type="entry name" value="Thiolase-like"/>
    <property type="match status" value="2"/>
</dbReference>
<sequence>MSARTMPVVSAWSAVSPYGVGRTAFVEGIRAGRAVAAGASEPDLPGVVVPGFSAREVLGRKGTRSMDRTTALAVAAIGQLADERAGRGTAFGPGTALVLGTTTGSVQSMMDFTRDSLVEERPYFVDPARFPNTVMNCAAGQCAIWHRLTGPNTTIAGGRASALSALSYARRLQQAGRASAVLCGATEEASPWRTRLDRYAGGDAHRLGEGCAVLLLEPPDTAERGQADVLAIRLGVCHDGDVRSALAACLHRAMADAGIRAADIGVVAPSQPGSVPGKQEEAALADLVGEHGPAVIRTTELIGDAGAATGALQLAAVLAAPPADPAARVALVTTVDVDGVVGCALLRHREGRA</sequence>
<evidence type="ECO:0000313" key="3">
    <source>
        <dbReference type="EMBL" id="GIL31897.1"/>
    </source>
</evidence>
<dbReference type="Proteomes" id="UP000614996">
    <property type="component" value="Unassembled WGS sequence"/>
</dbReference>
<evidence type="ECO:0000259" key="2">
    <source>
        <dbReference type="Pfam" id="PF00109"/>
    </source>
</evidence>
<dbReference type="GO" id="GO:0006633">
    <property type="term" value="P:fatty acid biosynthetic process"/>
    <property type="evidence" value="ECO:0007669"/>
    <property type="project" value="TreeGrafter"/>
</dbReference>
<proteinExistence type="predicted"/>
<protein>
    <submittedName>
        <fullName evidence="3">3-oxoacyl-ACP synthase</fullName>
    </submittedName>
</protein>
<dbReference type="EMBL" id="BOPO01000150">
    <property type="protein sequence ID" value="GIL31897.1"/>
    <property type="molecule type" value="Genomic_DNA"/>
</dbReference>
<dbReference type="Pfam" id="PF00109">
    <property type="entry name" value="ketoacyl-synt"/>
    <property type="match status" value="1"/>
</dbReference>
<gene>
    <name evidence="3" type="primary">fabF_3</name>
    <name evidence="3" type="ORF">NUM_71510</name>
</gene>
<reference evidence="4" key="1">
    <citation type="journal article" date="2021" name="Int. J. Syst. Evol. Microbiol.">
        <title>Actinocatenispora comari sp. nov., an endophytic actinomycete isolated from aerial parts of Comarum salesowianum.</title>
        <authorList>
            <person name="Oyunbileg N."/>
            <person name="Iizaka Y."/>
            <person name="Hamada M."/>
            <person name="Davaapurev B.O."/>
            <person name="Fukumoto A."/>
            <person name="Tsetseg B."/>
            <person name="Kato F."/>
            <person name="Tamura T."/>
            <person name="Batkhuu J."/>
            <person name="Anzai Y."/>
        </authorList>
    </citation>
    <scope>NUCLEOTIDE SEQUENCE [LARGE SCALE GENOMIC DNA]</scope>
    <source>
        <strain evidence="4">NUM-2625</strain>
    </source>
</reference>
<keyword evidence="1" id="KW-0808">Transferase</keyword>
<dbReference type="GO" id="GO:0004315">
    <property type="term" value="F:3-oxoacyl-[acyl-carrier-protein] synthase activity"/>
    <property type="evidence" value="ECO:0007669"/>
    <property type="project" value="TreeGrafter"/>
</dbReference>
<dbReference type="InterPro" id="IPR014030">
    <property type="entry name" value="Ketoacyl_synth_N"/>
</dbReference>
<organism evidence="3 4">
    <name type="scientific">Actinocatenispora comari</name>
    <dbReference type="NCBI Taxonomy" id="2807577"/>
    <lineage>
        <taxon>Bacteria</taxon>
        <taxon>Bacillati</taxon>
        <taxon>Actinomycetota</taxon>
        <taxon>Actinomycetes</taxon>
        <taxon>Micromonosporales</taxon>
        <taxon>Micromonosporaceae</taxon>
        <taxon>Actinocatenispora</taxon>
    </lineage>
</organism>
<dbReference type="Gene3D" id="3.40.47.10">
    <property type="match status" value="1"/>
</dbReference>
<dbReference type="RefSeq" id="WP_207129436.1">
    <property type="nucleotide sequence ID" value="NZ_BOPO01000150.1"/>
</dbReference>